<comment type="similarity">
    <text evidence="3">Belongs to the GORAB family.</text>
</comment>
<dbReference type="GO" id="GO:1905515">
    <property type="term" value="P:non-motile cilium assembly"/>
    <property type="evidence" value="ECO:0007669"/>
    <property type="project" value="TreeGrafter"/>
</dbReference>
<comment type="subcellular location">
    <subcellularLocation>
        <location evidence="1">Cytoplasm</location>
    </subcellularLocation>
    <subcellularLocation>
        <location evidence="2">Golgi apparatus</location>
    </subcellularLocation>
</comment>
<keyword evidence="11" id="KW-1185">Reference proteome</keyword>
<dbReference type="Gene3D" id="1.20.120.330">
    <property type="entry name" value="Nucleotidyltransferases domain 2"/>
    <property type="match status" value="1"/>
</dbReference>
<dbReference type="RefSeq" id="XP_073973121.1">
    <property type="nucleotide sequence ID" value="XM_074117020.1"/>
</dbReference>
<sequence length="299" mass="34815">MFEGFTEAEIKNITSKELAENYQFVTKTNNKYKQGSFGSKSRDLLRAKRKNEIQRKMPSKDSNLPTTKEEEEYEEEEKKEVKVNENKESSTQQPKEANLVDVAYVLTSQSVVQVPPTTRPDVDAIKYANVDFQDSPSYQTLNEFEETQRKLEAFNLERKEQLRKALFDRAKKTHEEVKKLNQIEEELKQLDSTLSNDVCILRNQIESASHDFMEAQKRFNRAEKEYVEAKMELFTKKERKELLTSHLCSIIEQNELRKAKKISDLMEKLEVPTKPLPLDLPTKVDLTNKVANLQNSNNS</sequence>
<dbReference type="InterPro" id="IPR007033">
    <property type="entry name" value="GORAB"/>
</dbReference>
<evidence type="ECO:0000256" key="3">
    <source>
        <dbReference type="ARBA" id="ARBA00005599"/>
    </source>
</evidence>
<evidence type="ECO:0000256" key="2">
    <source>
        <dbReference type="ARBA" id="ARBA00004555"/>
    </source>
</evidence>
<dbReference type="HOGENOM" id="CLU_064636_1_0_1"/>
<reference evidence="10" key="1">
    <citation type="submission" date="2015-05" db="UniProtKB">
        <authorList>
            <consortium name="EnsemblMetazoa"/>
        </authorList>
    </citation>
    <scope>IDENTIFICATION</scope>
</reference>
<evidence type="ECO:0000256" key="9">
    <source>
        <dbReference type="SAM" id="MobiDB-lite"/>
    </source>
</evidence>
<dbReference type="AlphaFoldDB" id="T1HH52"/>
<dbReference type="GeneID" id="141448573"/>
<dbReference type="InParanoid" id="T1HH52"/>
<keyword evidence="6" id="KW-0333">Golgi apparatus</keyword>
<dbReference type="PANTHER" id="PTHR21470">
    <property type="entry name" value="RAB6-INTERACTING PROTEIN GORAB"/>
    <property type="match status" value="1"/>
</dbReference>
<evidence type="ECO:0000256" key="6">
    <source>
        <dbReference type="ARBA" id="ARBA00023034"/>
    </source>
</evidence>
<evidence type="ECO:0000313" key="11">
    <source>
        <dbReference type="Proteomes" id="UP000015103"/>
    </source>
</evidence>
<dbReference type="EnsemblMetazoa" id="RPRC003375-RA">
    <property type="protein sequence ID" value="RPRC003375-PA"/>
    <property type="gene ID" value="RPRC003375"/>
</dbReference>
<keyword evidence="7 8" id="KW-0175">Coiled coil</keyword>
<dbReference type="GO" id="GO:0005794">
    <property type="term" value="C:Golgi apparatus"/>
    <property type="evidence" value="ECO:0007669"/>
    <property type="project" value="UniProtKB-SubCell"/>
</dbReference>
<feature type="coiled-coil region" evidence="8">
    <location>
        <begin position="144"/>
        <end position="232"/>
    </location>
</feature>
<evidence type="ECO:0000256" key="1">
    <source>
        <dbReference type="ARBA" id="ARBA00004496"/>
    </source>
</evidence>
<organism evidence="10 11">
    <name type="scientific">Rhodnius prolixus</name>
    <name type="common">Triatomid bug</name>
    <dbReference type="NCBI Taxonomy" id="13249"/>
    <lineage>
        <taxon>Eukaryota</taxon>
        <taxon>Metazoa</taxon>
        <taxon>Ecdysozoa</taxon>
        <taxon>Arthropoda</taxon>
        <taxon>Hexapoda</taxon>
        <taxon>Insecta</taxon>
        <taxon>Pterygota</taxon>
        <taxon>Neoptera</taxon>
        <taxon>Paraneoptera</taxon>
        <taxon>Hemiptera</taxon>
        <taxon>Heteroptera</taxon>
        <taxon>Panheteroptera</taxon>
        <taxon>Cimicomorpha</taxon>
        <taxon>Reduviidae</taxon>
        <taxon>Triatominae</taxon>
        <taxon>Rhodnius</taxon>
    </lineage>
</organism>
<keyword evidence="5" id="KW-0963">Cytoplasm</keyword>
<dbReference type="GO" id="GO:0016020">
    <property type="term" value="C:membrane"/>
    <property type="evidence" value="ECO:0007669"/>
    <property type="project" value="InterPro"/>
</dbReference>
<accession>T1HH52</accession>
<protein>
    <recommendedName>
        <fullName evidence="4">RAB6-interacting golgin</fullName>
    </recommendedName>
</protein>
<evidence type="ECO:0000313" key="10">
    <source>
        <dbReference type="EnsemblMetazoa" id="RPRC003375-PA"/>
    </source>
</evidence>
<dbReference type="PANTHER" id="PTHR21470:SF2">
    <property type="entry name" value="RAB6-INTERACTING GOLGIN"/>
    <property type="match status" value="1"/>
</dbReference>
<name>T1HH52_RHOPR</name>
<dbReference type="Proteomes" id="UP000015103">
    <property type="component" value="Unassembled WGS sequence"/>
</dbReference>
<dbReference type="GO" id="GO:0016192">
    <property type="term" value="P:vesicle-mediated transport"/>
    <property type="evidence" value="ECO:0007669"/>
    <property type="project" value="InterPro"/>
</dbReference>
<dbReference type="VEuPathDB" id="VectorBase:RPRC003375"/>
<feature type="compositionally biased region" description="Basic and acidic residues" evidence="9">
    <location>
        <begin position="76"/>
        <end position="88"/>
    </location>
</feature>
<evidence type="ECO:0000256" key="7">
    <source>
        <dbReference type="ARBA" id="ARBA00023054"/>
    </source>
</evidence>
<dbReference type="SUPFAM" id="SSF47661">
    <property type="entry name" value="t-snare proteins"/>
    <property type="match status" value="1"/>
</dbReference>
<evidence type="ECO:0000256" key="5">
    <source>
        <dbReference type="ARBA" id="ARBA00022490"/>
    </source>
</evidence>
<dbReference type="EMBL" id="ACPB03009097">
    <property type="status" value="NOT_ANNOTATED_CDS"/>
    <property type="molecule type" value="Genomic_DNA"/>
</dbReference>
<evidence type="ECO:0000256" key="4">
    <source>
        <dbReference type="ARBA" id="ARBA00014130"/>
    </source>
</evidence>
<feature type="region of interest" description="Disordered" evidence="9">
    <location>
        <begin position="31"/>
        <end position="93"/>
    </location>
</feature>
<dbReference type="InterPro" id="IPR010989">
    <property type="entry name" value="SNARE"/>
</dbReference>
<dbReference type="Pfam" id="PF04949">
    <property type="entry name" value="Transcrip_act"/>
    <property type="match status" value="1"/>
</dbReference>
<proteinExistence type="inferred from homology"/>
<dbReference type="eggNOG" id="ENOG502R60M">
    <property type="taxonomic scope" value="Eukaryota"/>
</dbReference>
<evidence type="ECO:0000256" key="8">
    <source>
        <dbReference type="SAM" id="Coils"/>
    </source>
</evidence>
<feature type="compositionally biased region" description="Basic and acidic residues" evidence="9">
    <location>
        <begin position="40"/>
        <end position="59"/>
    </location>
</feature>